<evidence type="ECO:0000256" key="6">
    <source>
        <dbReference type="ARBA" id="ARBA00022842"/>
    </source>
</evidence>
<protein>
    <recommendedName>
        <fullName evidence="3 10">Isopentenyl-diphosphate delta-isomerase</fullName>
        <ecNumber evidence="3 10">5.3.3.2</ecNumber>
    </recommendedName>
</protein>
<dbReference type="EC" id="5.3.3.2" evidence="3 10"/>
<dbReference type="RefSeq" id="WP_015393877.1">
    <property type="nucleotide sequence ID" value="NC_020291.1"/>
</dbReference>
<keyword evidence="9 12" id="KW-0413">Isomerase</keyword>
<dbReference type="InterPro" id="IPR011876">
    <property type="entry name" value="IsopentenylPP_isomerase_typ1"/>
</dbReference>
<evidence type="ECO:0000256" key="1">
    <source>
        <dbReference type="ARBA" id="ARBA00004826"/>
    </source>
</evidence>
<evidence type="ECO:0000256" key="2">
    <source>
        <dbReference type="ARBA" id="ARBA00007579"/>
    </source>
</evidence>
<evidence type="ECO:0000313" key="12">
    <source>
        <dbReference type="EMBL" id="AGF57564.1"/>
    </source>
</evidence>
<evidence type="ECO:0000256" key="7">
    <source>
        <dbReference type="ARBA" id="ARBA00023211"/>
    </source>
</evidence>
<comment type="similarity">
    <text evidence="2">Belongs to the IPP isomerase type 1 family.</text>
</comment>
<evidence type="ECO:0000256" key="10">
    <source>
        <dbReference type="NCBIfam" id="TIGR02150"/>
    </source>
</evidence>
<keyword evidence="5" id="KW-0479">Metal-binding</keyword>
<keyword evidence="13" id="KW-1185">Reference proteome</keyword>
<name>M1MI09_9CLOT</name>
<dbReference type="CDD" id="cd02885">
    <property type="entry name" value="NUDIX_IPP_Isomerase"/>
    <property type="match status" value="1"/>
</dbReference>
<dbReference type="NCBIfam" id="NF002995">
    <property type="entry name" value="PRK03759.1"/>
    <property type="match status" value="1"/>
</dbReference>
<dbReference type="InterPro" id="IPR000086">
    <property type="entry name" value="NUDIX_hydrolase_dom"/>
</dbReference>
<dbReference type="Proteomes" id="UP000011728">
    <property type="component" value="Chromosome"/>
</dbReference>
<dbReference type="PANTHER" id="PTHR10885">
    <property type="entry name" value="ISOPENTENYL-DIPHOSPHATE DELTA-ISOMERASE"/>
    <property type="match status" value="1"/>
</dbReference>
<gene>
    <name evidence="12" type="primary">idi2</name>
    <name evidence="12" type="ORF">Cspa_c38040</name>
</gene>
<dbReference type="SUPFAM" id="SSF55811">
    <property type="entry name" value="Nudix"/>
    <property type="match status" value="1"/>
</dbReference>
<evidence type="ECO:0000256" key="9">
    <source>
        <dbReference type="ARBA" id="ARBA00023235"/>
    </source>
</evidence>
<evidence type="ECO:0000313" key="13">
    <source>
        <dbReference type="Proteomes" id="UP000011728"/>
    </source>
</evidence>
<keyword evidence="4" id="KW-0963">Cytoplasm</keyword>
<accession>M1MI09</accession>
<keyword evidence="7" id="KW-0464">Manganese</keyword>
<dbReference type="OrthoDB" id="9786032at2"/>
<dbReference type="HOGENOM" id="CLU_060552_2_1_9"/>
<dbReference type="eggNOG" id="COG1443">
    <property type="taxonomic scope" value="Bacteria"/>
</dbReference>
<dbReference type="KEGG" id="csr:Cspa_c38040"/>
<dbReference type="Gene3D" id="3.90.79.10">
    <property type="entry name" value="Nucleoside Triphosphate Pyrophosphohydrolase"/>
    <property type="match status" value="1"/>
</dbReference>
<evidence type="ECO:0000256" key="3">
    <source>
        <dbReference type="ARBA" id="ARBA00012057"/>
    </source>
</evidence>
<dbReference type="GO" id="GO:0004452">
    <property type="term" value="F:isopentenyl-diphosphate delta-isomerase activity"/>
    <property type="evidence" value="ECO:0007669"/>
    <property type="project" value="UniProtKB-UniRule"/>
</dbReference>
<evidence type="ECO:0000256" key="4">
    <source>
        <dbReference type="ARBA" id="ARBA00022490"/>
    </source>
</evidence>
<dbReference type="NCBIfam" id="TIGR02150">
    <property type="entry name" value="IPP_isom_1"/>
    <property type="match status" value="1"/>
</dbReference>
<evidence type="ECO:0000256" key="8">
    <source>
        <dbReference type="ARBA" id="ARBA00023229"/>
    </source>
</evidence>
<dbReference type="InterPro" id="IPR056375">
    <property type="entry name" value="Idi_bact"/>
</dbReference>
<sequence length="173" mass="20682">MKEYIIAVDELDNEIGKIEKMEAHHKGVLHRAFSILVFNSKKQLLLQKRNIKKYHSPGLWTNTCCSHPRYGEKLEEAIYRRLKEEMGFTCELKEIFSFIYKVELEKDLFENEFDHVFIGKYDGEIIANEDEVDAFKWADISEIKNDIFNKPELYTYWFKCLINRTENMLKDVL</sequence>
<dbReference type="GO" id="GO:0046872">
    <property type="term" value="F:metal ion binding"/>
    <property type="evidence" value="ECO:0007669"/>
    <property type="project" value="UniProtKB-KW"/>
</dbReference>
<dbReference type="GO" id="GO:0050992">
    <property type="term" value="P:dimethylallyl diphosphate biosynthetic process"/>
    <property type="evidence" value="ECO:0007669"/>
    <property type="project" value="UniProtKB-UniPathway"/>
</dbReference>
<dbReference type="AlphaFoldDB" id="M1MI09"/>
<dbReference type="InterPro" id="IPR015797">
    <property type="entry name" value="NUDIX_hydrolase-like_dom_sf"/>
</dbReference>
<dbReference type="GO" id="GO:0009240">
    <property type="term" value="P:isopentenyl diphosphate biosynthetic process"/>
    <property type="evidence" value="ECO:0007669"/>
    <property type="project" value="TreeGrafter"/>
</dbReference>
<dbReference type="EMBL" id="CP004121">
    <property type="protein sequence ID" value="AGF57564.1"/>
    <property type="molecule type" value="Genomic_DNA"/>
</dbReference>
<comment type="pathway">
    <text evidence="1">Isoprenoid biosynthesis; dimethylallyl diphosphate biosynthesis; dimethylallyl diphosphate from isopentenyl diphosphate: step 1/1.</text>
</comment>
<keyword evidence="8" id="KW-0414">Isoprene biosynthesis</keyword>
<dbReference type="GO" id="GO:0005737">
    <property type="term" value="C:cytoplasm"/>
    <property type="evidence" value="ECO:0007669"/>
    <property type="project" value="TreeGrafter"/>
</dbReference>
<organism evidence="12 13">
    <name type="scientific">Clostridium saccharoperbutylacetonicum N1-4(HMT)</name>
    <dbReference type="NCBI Taxonomy" id="931276"/>
    <lineage>
        <taxon>Bacteria</taxon>
        <taxon>Bacillati</taxon>
        <taxon>Bacillota</taxon>
        <taxon>Clostridia</taxon>
        <taxon>Eubacteriales</taxon>
        <taxon>Clostridiaceae</taxon>
        <taxon>Clostridium</taxon>
    </lineage>
</organism>
<dbReference type="PANTHER" id="PTHR10885:SF0">
    <property type="entry name" value="ISOPENTENYL-DIPHOSPHATE DELTA-ISOMERASE"/>
    <property type="match status" value="1"/>
</dbReference>
<dbReference type="HAMAP" id="MF_00202">
    <property type="entry name" value="Idi"/>
    <property type="match status" value="1"/>
</dbReference>
<keyword evidence="6" id="KW-0460">Magnesium</keyword>
<feature type="domain" description="Nudix hydrolase" evidence="11">
    <location>
        <begin position="28"/>
        <end position="160"/>
    </location>
</feature>
<dbReference type="PROSITE" id="PS51462">
    <property type="entry name" value="NUDIX"/>
    <property type="match status" value="1"/>
</dbReference>
<dbReference type="PATRIC" id="fig|931276.5.peg.3835"/>
<dbReference type="PIRSF" id="PIRSF018427">
    <property type="entry name" value="Isopntndiph_ism"/>
    <property type="match status" value="1"/>
</dbReference>
<dbReference type="Pfam" id="PF00293">
    <property type="entry name" value="NUDIX"/>
    <property type="match status" value="1"/>
</dbReference>
<evidence type="ECO:0000256" key="5">
    <source>
        <dbReference type="ARBA" id="ARBA00022723"/>
    </source>
</evidence>
<dbReference type="UniPathway" id="UPA00059">
    <property type="reaction ID" value="UER00104"/>
</dbReference>
<evidence type="ECO:0000259" key="11">
    <source>
        <dbReference type="PROSITE" id="PS51462"/>
    </source>
</evidence>
<dbReference type="STRING" id="36745.CLSAP_35770"/>
<reference evidence="12 13" key="1">
    <citation type="submission" date="2013-02" db="EMBL/GenBank/DDBJ databases">
        <title>Genome sequence of Clostridium saccharoperbutylacetonicum N1-4(HMT).</title>
        <authorList>
            <person name="Poehlein A."/>
            <person name="Daniel R."/>
        </authorList>
    </citation>
    <scope>NUCLEOTIDE SEQUENCE [LARGE SCALE GENOMIC DNA]</scope>
    <source>
        <strain evidence="13">N1-4(HMT)</strain>
    </source>
</reference>
<proteinExistence type="inferred from homology"/>